<dbReference type="Pfam" id="PF00692">
    <property type="entry name" value="dUTPase"/>
    <property type="match status" value="1"/>
</dbReference>
<name>A0A8J5L9Z9_ZINOF</name>
<dbReference type="AlphaFoldDB" id="A0A8J5L9Z9"/>
<evidence type="ECO:0000313" key="8">
    <source>
        <dbReference type="Proteomes" id="UP000734854"/>
    </source>
</evidence>
<keyword evidence="8" id="KW-1185">Reference proteome</keyword>
<organism evidence="7 8">
    <name type="scientific">Zingiber officinale</name>
    <name type="common">Ginger</name>
    <name type="synonym">Amomum zingiber</name>
    <dbReference type="NCBI Taxonomy" id="94328"/>
    <lineage>
        <taxon>Eukaryota</taxon>
        <taxon>Viridiplantae</taxon>
        <taxon>Streptophyta</taxon>
        <taxon>Embryophyta</taxon>
        <taxon>Tracheophyta</taxon>
        <taxon>Spermatophyta</taxon>
        <taxon>Magnoliopsida</taxon>
        <taxon>Liliopsida</taxon>
        <taxon>Zingiberales</taxon>
        <taxon>Zingiberaceae</taxon>
        <taxon>Zingiber</taxon>
    </lineage>
</organism>
<comment type="caution">
    <text evidence="7">The sequence shown here is derived from an EMBL/GenBank/DDBJ whole genome shotgun (WGS) entry which is preliminary data.</text>
</comment>
<dbReference type="InterPro" id="IPR036157">
    <property type="entry name" value="dUTPase-like_sf"/>
</dbReference>
<feature type="domain" description="dUTPase-like" evidence="6">
    <location>
        <begin position="73"/>
        <end position="146"/>
    </location>
</feature>
<dbReference type="UniPathway" id="UPA00610">
    <property type="reaction ID" value="UER00666"/>
</dbReference>
<sequence length="248" mass="27709">MTVCPAYGPFYLNKTLTLKMNDVIPPYEKEERMIQELLDYTNYLRSISEKRVPAVSQDEDLYLKVKRLTETTKLPIRRTPEAVGYDIFLDEEVHVMPHQQSLVKTGISLECSNGYYARIAARSGAAYRLNFLINAGVIDFDFRGEAGLSSSLLEKVPDLPFGIYSAFGPGLFLVVDPKDPIPLIVALKSCTSMTDKDPHLEILLEDNLLAPLRVLKEDYTWILPWVSSCSNNESVPICAASSLGSILA</sequence>
<dbReference type="GO" id="GO:0000287">
    <property type="term" value="F:magnesium ion binding"/>
    <property type="evidence" value="ECO:0007669"/>
    <property type="project" value="UniProtKB-UniRule"/>
</dbReference>
<dbReference type="InterPro" id="IPR033704">
    <property type="entry name" value="dUTPase_trimeric"/>
</dbReference>
<gene>
    <name evidence="7" type="ORF">ZIOFF_017046</name>
</gene>
<proteinExistence type="inferred from homology"/>
<keyword evidence="4 5" id="KW-0546">Nucleotide metabolism</keyword>
<accession>A0A8J5L9Z9</accession>
<dbReference type="EMBL" id="JACMSC010000005">
    <property type="protein sequence ID" value="KAG6520017.1"/>
    <property type="molecule type" value="Genomic_DNA"/>
</dbReference>
<comment type="function">
    <text evidence="5">Involved in nucleotide metabolism via production of dUMP, the immediate precursor of thymidine nucleotides, and decreases the intracellular concentration of dUTP so that uracil cannot be incorporated into DNA.</text>
</comment>
<evidence type="ECO:0000313" key="7">
    <source>
        <dbReference type="EMBL" id="KAG6520017.1"/>
    </source>
</evidence>
<dbReference type="GO" id="GO:0004170">
    <property type="term" value="F:dUTP diphosphatase activity"/>
    <property type="evidence" value="ECO:0007669"/>
    <property type="project" value="UniProtKB-UniRule"/>
</dbReference>
<dbReference type="EC" id="3.6.1.23" evidence="5"/>
<dbReference type="GO" id="GO:0006226">
    <property type="term" value="P:dUMP biosynthetic process"/>
    <property type="evidence" value="ECO:0007669"/>
    <property type="project" value="UniProtKB-UniRule"/>
</dbReference>
<dbReference type="Proteomes" id="UP000734854">
    <property type="component" value="Unassembled WGS sequence"/>
</dbReference>
<evidence type="ECO:0000256" key="2">
    <source>
        <dbReference type="ARBA" id="ARBA00006581"/>
    </source>
</evidence>
<dbReference type="PANTHER" id="PTHR11241:SF0">
    <property type="entry name" value="DEOXYURIDINE 5'-TRIPHOSPHATE NUCLEOTIDOHYDROLASE"/>
    <property type="match status" value="1"/>
</dbReference>
<comment type="cofactor">
    <cofactor evidence="5">
        <name>Mg(2+)</name>
        <dbReference type="ChEBI" id="CHEBI:18420"/>
    </cofactor>
</comment>
<comment type="pathway">
    <text evidence="1 5">Pyrimidine metabolism; dUMP biosynthesis; dUMP from dCTP (dUTP route): step 2/2.</text>
</comment>
<reference evidence="7 8" key="1">
    <citation type="submission" date="2020-08" db="EMBL/GenBank/DDBJ databases">
        <title>Plant Genome Project.</title>
        <authorList>
            <person name="Zhang R.-G."/>
        </authorList>
    </citation>
    <scope>NUCLEOTIDE SEQUENCE [LARGE SCALE GENOMIC DNA]</scope>
    <source>
        <tissue evidence="7">Rhizome</tissue>
    </source>
</reference>
<dbReference type="InterPro" id="IPR029054">
    <property type="entry name" value="dUTPase-like"/>
</dbReference>
<protein>
    <recommendedName>
        <fullName evidence="5">Deoxyuridine 5'-triphosphate nucleotidohydrolase</fullName>
        <shortName evidence="5">dUTPase</shortName>
        <ecNumber evidence="5">3.6.1.23</ecNumber>
    </recommendedName>
    <alternativeName>
        <fullName evidence="5">dUTP pyrophosphatase</fullName>
    </alternativeName>
</protein>
<dbReference type="Gene3D" id="2.70.40.10">
    <property type="match status" value="1"/>
</dbReference>
<evidence type="ECO:0000256" key="5">
    <source>
        <dbReference type="RuleBase" id="RU367024"/>
    </source>
</evidence>
<dbReference type="InterPro" id="IPR008181">
    <property type="entry name" value="dUTPase"/>
</dbReference>
<keyword evidence="3 5" id="KW-0378">Hydrolase</keyword>
<keyword evidence="5" id="KW-0460">Magnesium</keyword>
<comment type="catalytic activity">
    <reaction evidence="5">
        <text>dUTP + H2O = dUMP + diphosphate + H(+)</text>
        <dbReference type="Rhea" id="RHEA:10248"/>
        <dbReference type="ChEBI" id="CHEBI:15377"/>
        <dbReference type="ChEBI" id="CHEBI:15378"/>
        <dbReference type="ChEBI" id="CHEBI:33019"/>
        <dbReference type="ChEBI" id="CHEBI:61555"/>
        <dbReference type="ChEBI" id="CHEBI:246422"/>
        <dbReference type="EC" id="3.6.1.23"/>
    </reaction>
</comment>
<evidence type="ECO:0000256" key="1">
    <source>
        <dbReference type="ARBA" id="ARBA00005142"/>
    </source>
</evidence>
<keyword evidence="5" id="KW-0479">Metal-binding</keyword>
<dbReference type="GO" id="GO:0046081">
    <property type="term" value="P:dUTP catabolic process"/>
    <property type="evidence" value="ECO:0007669"/>
    <property type="project" value="UniProtKB-UniRule"/>
</dbReference>
<dbReference type="SUPFAM" id="SSF51283">
    <property type="entry name" value="dUTPase-like"/>
    <property type="match status" value="1"/>
</dbReference>
<evidence type="ECO:0000256" key="4">
    <source>
        <dbReference type="ARBA" id="ARBA00023080"/>
    </source>
</evidence>
<dbReference type="PANTHER" id="PTHR11241">
    <property type="entry name" value="DEOXYURIDINE 5'-TRIPHOSPHATE NUCLEOTIDOHYDROLASE"/>
    <property type="match status" value="1"/>
</dbReference>
<comment type="similarity">
    <text evidence="2 5">Belongs to the dUTPase family.</text>
</comment>
<dbReference type="CDD" id="cd07557">
    <property type="entry name" value="trimeric_dUTPase"/>
    <property type="match status" value="1"/>
</dbReference>
<evidence type="ECO:0000259" key="6">
    <source>
        <dbReference type="Pfam" id="PF00692"/>
    </source>
</evidence>
<evidence type="ECO:0000256" key="3">
    <source>
        <dbReference type="ARBA" id="ARBA00022801"/>
    </source>
</evidence>